<dbReference type="PANTHER" id="PTHR47447:SF23">
    <property type="entry name" value="PENTACOTRIPEPTIDE-REPEAT REGION OF PRORP DOMAIN-CONTAINING PROTEIN"/>
    <property type="match status" value="1"/>
</dbReference>
<evidence type="ECO:0000256" key="1">
    <source>
        <dbReference type="ARBA" id="ARBA00006192"/>
    </source>
</evidence>
<evidence type="ECO:0008006" key="9">
    <source>
        <dbReference type="Google" id="ProtNLM"/>
    </source>
</evidence>
<comment type="similarity">
    <text evidence="1">Belongs to the CCM1 family.</text>
</comment>
<feature type="repeat" description="PPR" evidence="5">
    <location>
        <begin position="635"/>
        <end position="669"/>
    </location>
</feature>
<dbReference type="InterPro" id="IPR011990">
    <property type="entry name" value="TPR-like_helical_dom_sf"/>
</dbReference>
<feature type="region of interest" description="Disordered" evidence="6">
    <location>
        <begin position="48"/>
        <end position="69"/>
    </location>
</feature>
<reference evidence="7 8" key="1">
    <citation type="journal article" date="2024" name="J Genomics">
        <title>Draft genome sequencing and assembly of Favolaschia claudopus CIRM-BRFM 2984 isolated from oak limbs.</title>
        <authorList>
            <person name="Navarro D."/>
            <person name="Drula E."/>
            <person name="Chaduli D."/>
            <person name="Cazenave R."/>
            <person name="Ahrendt S."/>
            <person name="Wang J."/>
            <person name="Lipzen A."/>
            <person name="Daum C."/>
            <person name="Barry K."/>
            <person name="Grigoriev I.V."/>
            <person name="Favel A."/>
            <person name="Rosso M.N."/>
            <person name="Martin F."/>
        </authorList>
    </citation>
    <scope>NUCLEOTIDE SEQUENCE [LARGE SCALE GENOMIC DNA]</scope>
    <source>
        <strain evidence="7 8">CIRM-BRFM 2984</strain>
    </source>
</reference>
<comment type="caution">
    <text evidence="7">The sequence shown here is derived from an EMBL/GenBank/DDBJ whole genome shotgun (WGS) entry which is preliminary data.</text>
</comment>
<evidence type="ECO:0000256" key="3">
    <source>
        <dbReference type="ARBA" id="ARBA00044493"/>
    </source>
</evidence>
<dbReference type="Gene3D" id="1.25.40.10">
    <property type="entry name" value="Tetratricopeptide repeat domain"/>
    <property type="match status" value="3"/>
</dbReference>
<evidence type="ECO:0000256" key="2">
    <source>
        <dbReference type="ARBA" id="ARBA00022737"/>
    </source>
</evidence>
<proteinExistence type="inferred from homology"/>
<dbReference type="InterPro" id="IPR002885">
    <property type="entry name" value="PPR_rpt"/>
</dbReference>
<comment type="function">
    <text evidence="3">Regulates mitochondrial small subunit maturation by controlling 15S rRNA 5'-end processing. Localizes to the 5' precursor of the 15S rRNA in a position that is subsequently occupied by mS47 in the mature yeast mtSSU. Uses structure and sequence-specific RNA recognition, binding to a single-stranded region of the precursor and specifically recognizing bases -6 to -1. The exchange of Ccm1 for mS47 is coupled to the irreversible removal of precursor rRNA that is accompanied by conformational changes of the mitoribosomal proteins uS5m and mS26. These conformational changes signal completion of 5'-end rRNA processing through protection of the mature 5'-end of the 15S rRNA and stabilization of mS47. The removal of the 5' precursor together with the dissociation of Ccm1 may be catalyzed by the 5'-3' exoribonuclease Pet127. Involved in the specific removal of group I introns in mitochondrial encoded transcripts.</text>
</comment>
<dbReference type="PROSITE" id="PS51375">
    <property type="entry name" value="PPR"/>
    <property type="match status" value="3"/>
</dbReference>
<protein>
    <recommendedName>
        <fullName evidence="9">Pentatricopeptide repeat-containing protein</fullName>
    </recommendedName>
</protein>
<feature type="repeat" description="PPR" evidence="5">
    <location>
        <begin position="670"/>
        <end position="704"/>
    </location>
</feature>
<dbReference type="EMBL" id="JAWWNJ010000001">
    <property type="protein sequence ID" value="KAK7064136.1"/>
    <property type="molecule type" value="Genomic_DNA"/>
</dbReference>
<gene>
    <name evidence="7" type="ORF">R3P38DRAFT_2822654</name>
</gene>
<accession>A0AAW0EFL4</accession>
<organism evidence="7 8">
    <name type="scientific">Favolaschia claudopus</name>
    <dbReference type="NCBI Taxonomy" id="2862362"/>
    <lineage>
        <taxon>Eukaryota</taxon>
        <taxon>Fungi</taxon>
        <taxon>Dikarya</taxon>
        <taxon>Basidiomycota</taxon>
        <taxon>Agaricomycotina</taxon>
        <taxon>Agaricomycetes</taxon>
        <taxon>Agaricomycetidae</taxon>
        <taxon>Agaricales</taxon>
        <taxon>Marasmiineae</taxon>
        <taxon>Mycenaceae</taxon>
        <taxon>Favolaschia</taxon>
    </lineage>
</organism>
<evidence type="ECO:0000313" key="8">
    <source>
        <dbReference type="Proteomes" id="UP001362999"/>
    </source>
</evidence>
<evidence type="ECO:0000313" key="7">
    <source>
        <dbReference type="EMBL" id="KAK7064136.1"/>
    </source>
</evidence>
<keyword evidence="8" id="KW-1185">Reference proteome</keyword>
<sequence length="815" mass="91604">MLGRVALALKLEHPTSAQRFAPALCLPTPSRPSLTSIRLLVVSTNRAKNQPIPSTHPRPVRVSQDVTSSPLPPKEAILRLFSKTPQNSYRVKQLETSPELAEYFLDQTNLLDLLYELASSKRPQNALLAINISRRLGHEVDMTAYETVVRRLGVLEEWALVLRVIQSAWHNVHRSTPALLNWRARALLETQHYVALNSIFDLFKLNDLSPTRLTYHLVLSGYIRNHDLAGARECLRDMADAGFPPDASTHALIATLYQKIGPDEQVKEAGIQSLPYIHARTATHMMNSLMQLRIRIFDLDEVLHLLSAFDQRKSGVLALMLAASRTRHDETVLNPSTYRTYPVTVQPDAVTFAMFIDYFADLQELAHCLSVLDHMVSANVEPTMRTATSLIRAYFLTGQGGSAVRMIAAMCDPATTSPAMFQNVPSPDGHALPFDVTRLGPPTRAVFNHFLRGVLSTHGLPGAHTVLRLMRCNGVKPDSRTSEIITSHTHKHERAQPRVLMRMIRKHSPRFTLQEAHIVLASTLRYQKFLVDGVGWDVVAARFSRSRTAGVRAVPEEALSTVQPVSDPVAGLRLPPRARQRGTFRAIEQSLSDRGIKSDRATIALRIRHDAVVRGDMDSATEVFQDMLTRGLHPNQYHYSALMEGFVKAGDFESAVDVMKAASKARFEPDVLMFTILIVGYARRKDPEMALRIFRRMVSAGIKPDVPVIDAVSSAFFFVGAYEMSHRVLISLWEHISPLPPQIEHTSLKSAAVYFRSLHRGQQQGSKKTSKEFRKSLYRAIASLMQDWRVFKRKESSRMRRAALEDKDQKPVNVY</sequence>
<dbReference type="AlphaFoldDB" id="A0AAW0EFL4"/>
<evidence type="ECO:0000256" key="5">
    <source>
        <dbReference type="PROSITE-ProRule" id="PRU00708"/>
    </source>
</evidence>
<evidence type="ECO:0000256" key="6">
    <source>
        <dbReference type="SAM" id="MobiDB-lite"/>
    </source>
</evidence>
<comment type="subunit">
    <text evidence="4">Binds to mitochondrial small subunit 15S rRNA.</text>
</comment>
<dbReference type="Pfam" id="PF01535">
    <property type="entry name" value="PPR"/>
    <property type="match status" value="2"/>
</dbReference>
<feature type="repeat" description="PPR" evidence="5">
    <location>
        <begin position="211"/>
        <end position="245"/>
    </location>
</feature>
<dbReference type="PANTHER" id="PTHR47447">
    <property type="entry name" value="OS03G0856100 PROTEIN"/>
    <property type="match status" value="1"/>
</dbReference>
<name>A0AAW0EFL4_9AGAR</name>
<keyword evidence="2" id="KW-0677">Repeat</keyword>
<evidence type="ECO:0000256" key="4">
    <source>
        <dbReference type="ARBA" id="ARBA00044511"/>
    </source>
</evidence>
<dbReference type="Proteomes" id="UP001362999">
    <property type="component" value="Unassembled WGS sequence"/>
</dbReference>
<dbReference type="Pfam" id="PF13041">
    <property type="entry name" value="PPR_2"/>
    <property type="match status" value="1"/>
</dbReference>
<dbReference type="NCBIfam" id="TIGR00756">
    <property type="entry name" value="PPR"/>
    <property type="match status" value="3"/>
</dbReference>